<dbReference type="PATRIC" id="fig|1445510.3.peg.4944"/>
<evidence type="ECO:0000256" key="1">
    <source>
        <dbReference type="ARBA" id="ARBA00023015"/>
    </source>
</evidence>
<dbReference type="SMART" id="SM00421">
    <property type="entry name" value="HTH_LUXR"/>
    <property type="match status" value="1"/>
</dbReference>
<organism evidence="5 6">
    <name type="scientific">Gynuella sunshinyii YC6258</name>
    <dbReference type="NCBI Taxonomy" id="1445510"/>
    <lineage>
        <taxon>Bacteria</taxon>
        <taxon>Pseudomonadati</taxon>
        <taxon>Pseudomonadota</taxon>
        <taxon>Gammaproteobacteria</taxon>
        <taxon>Oceanospirillales</taxon>
        <taxon>Saccharospirillaceae</taxon>
        <taxon>Gynuella</taxon>
    </lineage>
</organism>
<accession>A0A0C5VCE7</accession>
<dbReference type="InterPro" id="IPR027417">
    <property type="entry name" value="P-loop_NTPase"/>
</dbReference>
<protein>
    <submittedName>
        <fullName evidence="5">ATP-dependent transcriptional regulator</fullName>
    </submittedName>
</protein>
<evidence type="ECO:0000256" key="3">
    <source>
        <dbReference type="ARBA" id="ARBA00023163"/>
    </source>
</evidence>
<proteinExistence type="predicted"/>
<dbReference type="Pfam" id="PF13191">
    <property type="entry name" value="AAA_16"/>
    <property type="match status" value="1"/>
</dbReference>
<dbReference type="SUPFAM" id="SSF52540">
    <property type="entry name" value="P-loop containing nucleoside triphosphate hydrolases"/>
    <property type="match status" value="1"/>
</dbReference>
<dbReference type="Pfam" id="PF17874">
    <property type="entry name" value="TPR_MalT"/>
    <property type="match status" value="1"/>
</dbReference>
<dbReference type="SUPFAM" id="SSF46894">
    <property type="entry name" value="C-terminal effector domain of the bipartite response regulators"/>
    <property type="match status" value="1"/>
</dbReference>
<dbReference type="InterPro" id="IPR036388">
    <property type="entry name" value="WH-like_DNA-bd_sf"/>
</dbReference>
<dbReference type="InterPro" id="IPR016032">
    <property type="entry name" value="Sig_transdc_resp-reg_C-effctor"/>
</dbReference>
<name>A0A0C5VCE7_9GAMM</name>
<reference evidence="5 6" key="1">
    <citation type="submission" date="2014-01" db="EMBL/GenBank/DDBJ databases">
        <title>Full genme sequencing of cellulolytic bacterium Gynuella sunshinyii YC6258T gen. nov., sp. nov.</title>
        <authorList>
            <person name="Khan H."/>
            <person name="Chung E.J."/>
            <person name="Chung Y.R."/>
        </authorList>
    </citation>
    <scope>NUCLEOTIDE SEQUENCE [LARGE SCALE GENOMIC DNA]</scope>
    <source>
        <strain evidence="5 6">YC6258</strain>
    </source>
</reference>
<evidence type="ECO:0000256" key="2">
    <source>
        <dbReference type="ARBA" id="ARBA00023125"/>
    </source>
</evidence>
<dbReference type="InterPro" id="IPR041617">
    <property type="entry name" value="TPR_MalT"/>
</dbReference>
<gene>
    <name evidence="5" type="ORF">YC6258_04983</name>
</gene>
<dbReference type="InterPro" id="IPR041664">
    <property type="entry name" value="AAA_16"/>
</dbReference>
<dbReference type="Gene3D" id="3.40.50.300">
    <property type="entry name" value="P-loop containing nucleotide triphosphate hydrolases"/>
    <property type="match status" value="1"/>
</dbReference>
<dbReference type="PANTHER" id="PTHR44688">
    <property type="entry name" value="DNA-BINDING TRANSCRIPTIONAL ACTIVATOR DEVR_DOSR"/>
    <property type="match status" value="1"/>
</dbReference>
<dbReference type="GO" id="GO:0003677">
    <property type="term" value="F:DNA binding"/>
    <property type="evidence" value="ECO:0007669"/>
    <property type="project" value="UniProtKB-KW"/>
</dbReference>
<keyword evidence="1" id="KW-0805">Transcription regulation</keyword>
<dbReference type="InterPro" id="IPR011990">
    <property type="entry name" value="TPR-like_helical_dom_sf"/>
</dbReference>
<dbReference type="CDD" id="cd06170">
    <property type="entry name" value="LuxR_C_like"/>
    <property type="match status" value="1"/>
</dbReference>
<dbReference type="GO" id="GO:0006355">
    <property type="term" value="P:regulation of DNA-templated transcription"/>
    <property type="evidence" value="ECO:0007669"/>
    <property type="project" value="InterPro"/>
</dbReference>
<feature type="domain" description="HTH luxR-type" evidence="4">
    <location>
        <begin position="809"/>
        <end position="874"/>
    </location>
</feature>
<dbReference type="PROSITE" id="PS50043">
    <property type="entry name" value="HTH_LUXR_2"/>
    <property type="match status" value="1"/>
</dbReference>
<keyword evidence="2" id="KW-0238">DNA-binding</keyword>
<dbReference type="Pfam" id="PF00196">
    <property type="entry name" value="GerE"/>
    <property type="match status" value="1"/>
</dbReference>
<dbReference type="InterPro" id="IPR059106">
    <property type="entry name" value="WHD_MalT"/>
</dbReference>
<keyword evidence="3" id="KW-0804">Transcription</keyword>
<dbReference type="Proteomes" id="UP000032266">
    <property type="component" value="Chromosome"/>
</dbReference>
<evidence type="ECO:0000313" key="5">
    <source>
        <dbReference type="EMBL" id="AJQ97015.1"/>
    </source>
</evidence>
<dbReference type="HOGENOM" id="CLU_006325_2_0_6"/>
<dbReference type="PRINTS" id="PR00038">
    <property type="entry name" value="HTHLUXR"/>
</dbReference>
<dbReference type="AlphaFoldDB" id="A0A0C5VCE7"/>
<dbReference type="PANTHER" id="PTHR44688:SF16">
    <property type="entry name" value="DNA-BINDING TRANSCRIPTIONAL ACTIVATOR DEVR_DOSR"/>
    <property type="match status" value="1"/>
</dbReference>
<dbReference type="Gene3D" id="1.10.10.10">
    <property type="entry name" value="Winged helix-like DNA-binding domain superfamily/Winged helix DNA-binding domain"/>
    <property type="match status" value="1"/>
</dbReference>
<evidence type="ECO:0000313" key="6">
    <source>
        <dbReference type="Proteomes" id="UP000032266"/>
    </source>
</evidence>
<dbReference type="SUPFAM" id="SSF48452">
    <property type="entry name" value="TPR-like"/>
    <property type="match status" value="1"/>
</dbReference>
<evidence type="ECO:0000259" key="4">
    <source>
        <dbReference type="PROSITE" id="PS50043"/>
    </source>
</evidence>
<dbReference type="Gene3D" id="1.25.40.10">
    <property type="entry name" value="Tetratricopeptide repeat domain"/>
    <property type="match status" value="1"/>
</dbReference>
<dbReference type="STRING" id="1445510.YC6258_04983"/>
<dbReference type="RefSeq" id="WP_044618882.1">
    <property type="nucleotide sequence ID" value="NZ_CP007142.1"/>
</dbReference>
<dbReference type="InterPro" id="IPR000792">
    <property type="entry name" value="Tscrpt_reg_LuxR_C"/>
</dbReference>
<keyword evidence="6" id="KW-1185">Reference proteome</keyword>
<dbReference type="KEGG" id="gsn:YC6258_04983"/>
<sequence>MPDTILASKLYRPPLRQGRVFRRDLIERLNAGLHGRLTLVSAPAGFGKSTLINEWMGQWECAGAWLSLEAADAETLRFIRYLVAALTTIDKRCTARTMALLQSSQLPAMETILTGLLNDLTAFGAEFALVLDDYHVIDQEEVDTALGFLIERLPANAHVVICTREDPGIPLARWRVRGEMTELRAPDLRFSTAEAAEFLSHTMQLNLREADIQALKTRTEGWIAGLQMAALSLQGRDDSEAFIQAFTGSHRFVMDYLVEEVLQQQSASLCSFLLQTSILERLSGDLCDAVTGQTNGRQVLRSLEQLNLFVIPLDDERRWYRYHHLFAEVLQTRLQAEYESSALQHLRASVWFEQQDDFEDAIHHALRAFDYERAADLVECCWPTLRLIASEHLFLNWMQQLPDAVIRNRPVLSGYFGLILLSTDLDRADSYLSTAETRILSMDTGQAEAVCTSNQLALAQIPGIVAIGRAYYAGATGDFAGIIEYAHRALESLPEQDSVWRGSAGVLLGLAQWNMGDVIAARQAISDGVASMKVSMDISAIISASYLQAETEMALGRLQQAYETCQSVLQQAFGQRDWEGDWVPQGTADVHVLVSEILLERGELQAAIEQLNRSRELGEPAGLLESRHRWYIVMARIRQIQGQFADAGELLVQAAQLQLAGPAPDVRPVSAWQARLWLAQGMFRRVADWADSVGLQLSDDIPYPREFEYLTLARWYLLQPERWQQGTLVDLQAMLSRMRQAAEAGKRDGSFIEILWLQSLTQRLAGQPQLAAQTSTRAMSLVHQAGYLAITAEFESLATVIMTTAAPAGQLLGESLSERELEVLTLLAGDLSGPQIADRLFVSLNTLRTHTKNIYQKLDVNNRRAAVTLARQLGLIS</sequence>
<dbReference type="EMBL" id="CP007142">
    <property type="protein sequence ID" value="AJQ97015.1"/>
    <property type="molecule type" value="Genomic_DNA"/>
</dbReference>
<dbReference type="Pfam" id="PF25873">
    <property type="entry name" value="WHD_MalT"/>
    <property type="match status" value="1"/>
</dbReference>